<dbReference type="GO" id="GO:0003746">
    <property type="term" value="F:translation elongation factor activity"/>
    <property type="evidence" value="ECO:0007669"/>
    <property type="project" value="UniProtKB-KW"/>
</dbReference>
<dbReference type="Pfam" id="PF03449">
    <property type="entry name" value="GreA_GreB_N"/>
    <property type="match status" value="1"/>
</dbReference>
<keyword evidence="3 8" id="KW-0805">Transcription regulation</keyword>
<dbReference type="AlphaFoldDB" id="A0A5S9NVN9"/>
<dbReference type="InterPro" id="IPR028624">
    <property type="entry name" value="Tscrpt_elong_fac_GreA/B"/>
</dbReference>
<dbReference type="InterPro" id="IPR036805">
    <property type="entry name" value="Tscrpt_elong_fac_GreA/B_N_sf"/>
</dbReference>
<dbReference type="GO" id="GO:0006354">
    <property type="term" value="P:DNA-templated transcription elongation"/>
    <property type="evidence" value="ECO:0007669"/>
    <property type="project" value="TreeGrafter"/>
</dbReference>
<evidence type="ECO:0000256" key="9">
    <source>
        <dbReference type="RuleBase" id="RU000556"/>
    </source>
</evidence>
<protein>
    <recommendedName>
        <fullName evidence="2 8">Transcription elongation factor GreA</fullName>
    </recommendedName>
    <alternativeName>
        <fullName evidence="7 8">Transcript cleavage factor GreA</fullName>
    </alternativeName>
</protein>
<evidence type="ECO:0000256" key="8">
    <source>
        <dbReference type="HAMAP-Rule" id="MF_00105"/>
    </source>
</evidence>
<dbReference type="EMBL" id="CACSAS010000001">
    <property type="protein sequence ID" value="CAA0094781.1"/>
    <property type="molecule type" value="Genomic_DNA"/>
</dbReference>
<feature type="domain" description="Transcription elongation factor GreA/GreB C-terminal" evidence="10">
    <location>
        <begin position="99"/>
        <end position="171"/>
    </location>
</feature>
<dbReference type="NCBIfam" id="NF001263">
    <property type="entry name" value="PRK00226.1-4"/>
    <property type="match status" value="1"/>
</dbReference>
<reference evidence="12 13" key="1">
    <citation type="submission" date="2019-12" db="EMBL/GenBank/DDBJ databases">
        <authorList>
            <person name="Reyes-Prieto M."/>
        </authorList>
    </citation>
    <scope>NUCLEOTIDE SEQUENCE [LARGE SCALE GENOMIC DNA]</scope>
    <source>
        <strain evidence="12">HF14-78462</strain>
    </source>
</reference>
<dbReference type="NCBIfam" id="NF001264">
    <property type="entry name" value="PRK00226.1-5"/>
    <property type="match status" value="1"/>
</dbReference>
<dbReference type="InterPro" id="IPR001437">
    <property type="entry name" value="Tscrpt_elong_fac_GreA/B_C"/>
</dbReference>
<dbReference type="HAMAP" id="MF_00105">
    <property type="entry name" value="GreA_GreB"/>
    <property type="match status" value="1"/>
</dbReference>
<dbReference type="PANTHER" id="PTHR30437:SF4">
    <property type="entry name" value="TRANSCRIPTION ELONGATION FACTOR GREA"/>
    <property type="match status" value="1"/>
</dbReference>
<dbReference type="Proteomes" id="UP000433050">
    <property type="component" value="Unassembled WGS sequence"/>
</dbReference>
<evidence type="ECO:0000256" key="6">
    <source>
        <dbReference type="ARBA" id="ARBA00024916"/>
    </source>
</evidence>
<gene>
    <name evidence="8 12" type="primary">greA</name>
    <name evidence="12" type="ORF">STARVERO_01791</name>
</gene>
<evidence type="ECO:0000256" key="3">
    <source>
        <dbReference type="ARBA" id="ARBA00023015"/>
    </source>
</evidence>
<accession>A0A5S9NVN9</accession>
<dbReference type="NCBIfam" id="TIGR01462">
    <property type="entry name" value="greA"/>
    <property type="match status" value="1"/>
</dbReference>
<dbReference type="FunFam" id="3.10.50.30:FF:000001">
    <property type="entry name" value="Transcription elongation factor GreA"/>
    <property type="match status" value="1"/>
</dbReference>
<dbReference type="InterPro" id="IPR022691">
    <property type="entry name" value="Tscrpt_elong_fac_GreA/B_N"/>
</dbReference>
<evidence type="ECO:0000259" key="11">
    <source>
        <dbReference type="Pfam" id="PF03449"/>
    </source>
</evidence>
<dbReference type="PROSITE" id="PS00829">
    <property type="entry name" value="GREAB_1"/>
    <property type="match status" value="1"/>
</dbReference>
<evidence type="ECO:0000313" key="12">
    <source>
        <dbReference type="EMBL" id="CAA0094781.1"/>
    </source>
</evidence>
<evidence type="ECO:0000256" key="7">
    <source>
        <dbReference type="ARBA" id="ARBA00030776"/>
    </source>
</evidence>
<dbReference type="InterPro" id="IPR006359">
    <property type="entry name" value="Tscrpt_elong_fac_GreA"/>
</dbReference>
<dbReference type="GO" id="GO:0003677">
    <property type="term" value="F:DNA binding"/>
    <property type="evidence" value="ECO:0007669"/>
    <property type="project" value="UniProtKB-UniRule"/>
</dbReference>
<dbReference type="InterPro" id="IPR023459">
    <property type="entry name" value="Tscrpt_elong_fac_GreA/B_fam"/>
</dbReference>
<dbReference type="FunFam" id="1.10.287.180:FF:000001">
    <property type="entry name" value="Transcription elongation factor GreA"/>
    <property type="match status" value="1"/>
</dbReference>
<dbReference type="NCBIfam" id="NF001261">
    <property type="entry name" value="PRK00226.1-2"/>
    <property type="match status" value="1"/>
</dbReference>
<keyword evidence="5 8" id="KW-0804">Transcription</keyword>
<dbReference type="SUPFAM" id="SSF46557">
    <property type="entry name" value="GreA transcript cleavage protein, N-terminal domain"/>
    <property type="match status" value="1"/>
</dbReference>
<evidence type="ECO:0000259" key="10">
    <source>
        <dbReference type="Pfam" id="PF01272"/>
    </source>
</evidence>
<evidence type="ECO:0000256" key="5">
    <source>
        <dbReference type="ARBA" id="ARBA00023163"/>
    </source>
</evidence>
<dbReference type="PIRSF" id="PIRSF006092">
    <property type="entry name" value="GreA_GreB"/>
    <property type="match status" value="1"/>
</dbReference>
<keyword evidence="4 8" id="KW-0238">DNA-binding</keyword>
<keyword evidence="12" id="KW-0251">Elongation factor</keyword>
<feature type="domain" description="Transcription elongation factor GreA/GreB N-terminal" evidence="11">
    <location>
        <begin position="21"/>
        <end position="91"/>
    </location>
</feature>
<dbReference type="Gene3D" id="1.10.287.180">
    <property type="entry name" value="Transcription elongation factor, GreA/GreB, N-terminal domain"/>
    <property type="match status" value="1"/>
</dbReference>
<proteinExistence type="inferred from homology"/>
<dbReference type="Pfam" id="PF01272">
    <property type="entry name" value="GreA_GreB"/>
    <property type="match status" value="1"/>
</dbReference>
<dbReference type="GO" id="GO:0070063">
    <property type="term" value="F:RNA polymerase binding"/>
    <property type="evidence" value="ECO:0007669"/>
    <property type="project" value="InterPro"/>
</dbReference>
<comment type="similarity">
    <text evidence="1 8 9">Belongs to the GreA/GreB family.</text>
</comment>
<comment type="function">
    <text evidence="6 8 9">Necessary for efficient RNA polymerase transcription elongation past template-encoded arresting sites. The arresting sites in DNA have the property of trapping a certain fraction of elongating RNA polymerases that pass through, resulting in locked ternary complexes. Cleavage of the nascent transcript by cleavage factors such as GreA or GreB allows the resumption of elongation from the new 3'terminus. GreA releases sequences of 2 to 3 nucleotides.</text>
</comment>
<dbReference type="GO" id="GO:0032784">
    <property type="term" value="P:regulation of DNA-templated transcription elongation"/>
    <property type="evidence" value="ECO:0007669"/>
    <property type="project" value="UniProtKB-UniRule"/>
</dbReference>
<dbReference type="InterPro" id="IPR036953">
    <property type="entry name" value="GreA/GreB_C_sf"/>
</dbReference>
<dbReference type="Gene3D" id="3.10.50.30">
    <property type="entry name" value="Transcription elongation factor, GreA/GreB, C-terminal domain"/>
    <property type="match status" value="1"/>
</dbReference>
<dbReference type="SUPFAM" id="SSF54534">
    <property type="entry name" value="FKBP-like"/>
    <property type="match status" value="1"/>
</dbReference>
<dbReference type="PANTHER" id="PTHR30437">
    <property type="entry name" value="TRANSCRIPTION ELONGATION FACTOR GREA"/>
    <property type="match status" value="1"/>
</dbReference>
<name>A0A5S9NVN9_9HYPH</name>
<sequence>MNPRGGFVCFWEVKKRPMEKIPMTAGGHAALESELKQRQQVERPRIIEAISEARAHGDLSENAEYHAAKEQQALNEGRIADLEDKLSRAEIIDVAKLTGDIVKFGATVTLIDEDTEEEKSWQIVGDMEADAKAGRISISSPLARALIGKKLGTSVEVVTPKGARSYEIAGVRFA</sequence>
<dbReference type="InterPro" id="IPR018151">
    <property type="entry name" value="TF_GreA/GreB_CS"/>
</dbReference>
<organism evidence="12 13">
    <name type="scientific">Starkeya nomas</name>
    <dbReference type="NCBI Taxonomy" id="2666134"/>
    <lineage>
        <taxon>Bacteria</taxon>
        <taxon>Pseudomonadati</taxon>
        <taxon>Pseudomonadota</taxon>
        <taxon>Alphaproteobacteria</taxon>
        <taxon>Hyphomicrobiales</taxon>
        <taxon>Xanthobacteraceae</taxon>
        <taxon>Starkeya</taxon>
    </lineage>
</organism>
<evidence type="ECO:0000256" key="4">
    <source>
        <dbReference type="ARBA" id="ARBA00023125"/>
    </source>
</evidence>
<keyword evidence="13" id="KW-1185">Reference proteome</keyword>
<evidence type="ECO:0000256" key="1">
    <source>
        <dbReference type="ARBA" id="ARBA00008213"/>
    </source>
</evidence>
<evidence type="ECO:0000256" key="2">
    <source>
        <dbReference type="ARBA" id="ARBA00013729"/>
    </source>
</evidence>
<evidence type="ECO:0000313" key="13">
    <source>
        <dbReference type="Proteomes" id="UP000433050"/>
    </source>
</evidence>
<keyword evidence="12" id="KW-0648">Protein biosynthesis</keyword>